<dbReference type="AlphaFoldDB" id="A0A392NPM2"/>
<feature type="region of interest" description="Disordered" evidence="1">
    <location>
        <begin position="32"/>
        <end position="53"/>
    </location>
</feature>
<organism evidence="2 3">
    <name type="scientific">Trifolium medium</name>
    <dbReference type="NCBI Taxonomy" id="97028"/>
    <lineage>
        <taxon>Eukaryota</taxon>
        <taxon>Viridiplantae</taxon>
        <taxon>Streptophyta</taxon>
        <taxon>Embryophyta</taxon>
        <taxon>Tracheophyta</taxon>
        <taxon>Spermatophyta</taxon>
        <taxon>Magnoliopsida</taxon>
        <taxon>eudicotyledons</taxon>
        <taxon>Gunneridae</taxon>
        <taxon>Pentapetalae</taxon>
        <taxon>rosids</taxon>
        <taxon>fabids</taxon>
        <taxon>Fabales</taxon>
        <taxon>Fabaceae</taxon>
        <taxon>Papilionoideae</taxon>
        <taxon>50 kb inversion clade</taxon>
        <taxon>NPAAA clade</taxon>
        <taxon>Hologalegina</taxon>
        <taxon>IRL clade</taxon>
        <taxon>Trifolieae</taxon>
        <taxon>Trifolium</taxon>
    </lineage>
</organism>
<sequence length="53" mass="5882">RLALYNALLGISGQPLHSPLRATEKQTLIPVDRTGTRKLPRNNGTREFPSVQV</sequence>
<comment type="caution">
    <text evidence="2">The sequence shown here is derived from an EMBL/GenBank/DDBJ whole genome shotgun (WGS) entry which is preliminary data.</text>
</comment>
<evidence type="ECO:0000313" key="2">
    <source>
        <dbReference type="EMBL" id="MCI01079.1"/>
    </source>
</evidence>
<evidence type="ECO:0000313" key="3">
    <source>
        <dbReference type="Proteomes" id="UP000265520"/>
    </source>
</evidence>
<reference evidence="2 3" key="1">
    <citation type="journal article" date="2018" name="Front. Plant Sci.">
        <title>Red Clover (Trifolium pratense) and Zigzag Clover (T. medium) - A Picture of Genomic Similarities and Differences.</title>
        <authorList>
            <person name="Dluhosova J."/>
            <person name="Istvanek J."/>
            <person name="Nedelnik J."/>
            <person name="Repkova J."/>
        </authorList>
    </citation>
    <scope>NUCLEOTIDE SEQUENCE [LARGE SCALE GENOMIC DNA]</scope>
    <source>
        <strain evidence="3">cv. 10/8</strain>
        <tissue evidence="2">Leaf</tissue>
    </source>
</reference>
<dbReference type="Proteomes" id="UP000265520">
    <property type="component" value="Unassembled WGS sequence"/>
</dbReference>
<protein>
    <submittedName>
        <fullName evidence="2">Uncharacterized protein</fullName>
    </submittedName>
</protein>
<keyword evidence="3" id="KW-1185">Reference proteome</keyword>
<dbReference type="EMBL" id="LXQA010045147">
    <property type="protein sequence ID" value="MCI01079.1"/>
    <property type="molecule type" value="Genomic_DNA"/>
</dbReference>
<accession>A0A392NPM2</accession>
<proteinExistence type="predicted"/>
<feature type="non-terminal residue" evidence="2">
    <location>
        <position position="1"/>
    </location>
</feature>
<evidence type="ECO:0000256" key="1">
    <source>
        <dbReference type="SAM" id="MobiDB-lite"/>
    </source>
</evidence>
<name>A0A392NPM2_9FABA</name>